<evidence type="ECO:0000259" key="3">
    <source>
        <dbReference type="Pfam" id="PF00857"/>
    </source>
</evidence>
<organism evidence="4 5">
    <name type="scientific">Phyllosticta citribraziliensis</name>
    <dbReference type="NCBI Taxonomy" id="989973"/>
    <lineage>
        <taxon>Eukaryota</taxon>
        <taxon>Fungi</taxon>
        <taxon>Dikarya</taxon>
        <taxon>Ascomycota</taxon>
        <taxon>Pezizomycotina</taxon>
        <taxon>Dothideomycetes</taxon>
        <taxon>Dothideomycetes incertae sedis</taxon>
        <taxon>Botryosphaeriales</taxon>
        <taxon>Phyllostictaceae</taxon>
        <taxon>Phyllosticta</taxon>
    </lineage>
</organism>
<evidence type="ECO:0000313" key="4">
    <source>
        <dbReference type="EMBL" id="KAK7530182.1"/>
    </source>
</evidence>
<gene>
    <name evidence="4" type="ORF">J3D65DRAFT_640435</name>
</gene>
<feature type="domain" description="Isochorismatase-like" evidence="3">
    <location>
        <begin position="229"/>
        <end position="308"/>
    </location>
</feature>
<dbReference type="EMBL" id="JBBPEH010000014">
    <property type="protein sequence ID" value="KAK7530182.1"/>
    <property type="molecule type" value="Genomic_DNA"/>
</dbReference>
<evidence type="ECO:0000256" key="2">
    <source>
        <dbReference type="ARBA" id="ARBA00022801"/>
    </source>
</evidence>
<protein>
    <submittedName>
        <fullName evidence="4">Isochorismatase-like protein</fullName>
    </submittedName>
</protein>
<feature type="domain" description="Isochorismatase-like" evidence="3">
    <location>
        <begin position="67"/>
        <end position="159"/>
    </location>
</feature>
<comment type="caution">
    <text evidence="4">The sequence shown here is derived from an EMBL/GenBank/DDBJ whole genome shotgun (WGS) entry which is preliminary data.</text>
</comment>
<dbReference type="Proteomes" id="UP001360953">
    <property type="component" value="Unassembled WGS sequence"/>
</dbReference>
<dbReference type="InterPro" id="IPR036380">
    <property type="entry name" value="Isochorismatase-like_sf"/>
</dbReference>
<reference evidence="4 5" key="1">
    <citation type="submission" date="2024-04" db="EMBL/GenBank/DDBJ databases">
        <title>Phyllosticta paracitricarpa is synonymous to the EU quarantine fungus P. citricarpa based on phylogenomic analyses.</title>
        <authorList>
            <consortium name="Lawrence Berkeley National Laboratory"/>
            <person name="Van ingen-buijs V.A."/>
            <person name="Van westerhoven A.C."/>
            <person name="Haridas S."/>
            <person name="Skiadas P."/>
            <person name="Martin F."/>
            <person name="Groenewald J.Z."/>
            <person name="Crous P.W."/>
            <person name="Seidl M.F."/>
        </authorList>
    </citation>
    <scope>NUCLEOTIDE SEQUENCE [LARGE SCALE GENOMIC DNA]</scope>
    <source>
        <strain evidence="4 5">CPC 17464</strain>
    </source>
</reference>
<dbReference type="SUPFAM" id="SSF52499">
    <property type="entry name" value="Isochorismatase-like hydrolases"/>
    <property type="match status" value="1"/>
</dbReference>
<evidence type="ECO:0000313" key="5">
    <source>
        <dbReference type="Proteomes" id="UP001360953"/>
    </source>
</evidence>
<dbReference type="InterPro" id="IPR050272">
    <property type="entry name" value="Isochorismatase-like_hydrls"/>
</dbReference>
<dbReference type="RefSeq" id="XP_066650421.1">
    <property type="nucleotide sequence ID" value="XM_066801791.1"/>
</dbReference>
<dbReference type="Pfam" id="PF00857">
    <property type="entry name" value="Isochorismatase"/>
    <property type="match status" value="2"/>
</dbReference>
<evidence type="ECO:0000256" key="1">
    <source>
        <dbReference type="ARBA" id="ARBA00006336"/>
    </source>
</evidence>
<dbReference type="PANTHER" id="PTHR43540">
    <property type="entry name" value="PEROXYUREIDOACRYLATE/UREIDOACRYLATE AMIDOHYDROLASE-RELATED"/>
    <property type="match status" value="1"/>
</dbReference>
<keyword evidence="2" id="KW-0378">Hydrolase</keyword>
<sequence>MSSSPHSSRLSHQNLIMQRRAVIGNADNFWLFSSRNGFDLTHTEHGAKPGLNLKTTTSSVTLSPAKTALVIIDMQNFFLSEAFGRSKGPGHAAADSLVNNAIPAARKAGVRVVWLNWGLTDEDVKTMPPAVKRAFGFEAFETVPASPFEEQPNGIAVDKFGDTRHLGGSVLLENGKDGRIYRGLGSPCGTVVMDSGKQVDAGRLLMRDTWNAALYPPLDEVYRQGSRLPSTPDVWIHKNRMSGMWGQSSPLEEFLEDQGIRTLLFAGVNTDQCVSGTLTDAFSKGYDCVLLGDGAGTTSPGFSQECIEYNAAKTWGFLSSTDEFARAVDEMGPRT</sequence>
<accession>A0ABR1L4N8</accession>
<dbReference type="CDD" id="cd00431">
    <property type="entry name" value="cysteine_hydrolases"/>
    <property type="match status" value="1"/>
</dbReference>
<dbReference type="Gene3D" id="3.40.50.850">
    <property type="entry name" value="Isochorismatase-like"/>
    <property type="match status" value="1"/>
</dbReference>
<name>A0ABR1L4N8_9PEZI</name>
<dbReference type="PANTHER" id="PTHR43540:SF9">
    <property type="entry name" value="FAMILY HYDROLASE, PUTATIVE (AFU_ORTHOLOGUE AFUA_2G08700)-RELATED"/>
    <property type="match status" value="1"/>
</dbReference>
<keyword evidence="5" id="KW-1185">Reference proteome</keyword>
<proteinExistence type="inferred from homology"/>
<comment type="similarity">
    <text evidence="1">Belongs to the isochorismatase family.</text>
</comment>
<dbReference type="InterPro" id="IPR000868">
    <property type="entry name" value="Isochorismatase-like_dom"/>
</dbReference>
<dbReference type="GeneID" id="92034697"/>